<reference evidence="1 2" key="1">
    <citation type="submission" date="2019-04" db="EMBL/GenBank/DDBJ databases">
        <title>Friends and foes A comparative genomics studyof 23 Aspergillus species from section Flavi.</title>
        <authorList>
            <consortium name="DOE Joint Genome Institute"/>
            <person name="Kjaerbolling I."/>
            <person name="Vesth T."/>
            <person name="Frisvad J.C."/>
            <person name="Nybo J.L."/>
            <person name="Theobald S."/>
            <person name="Kildgaard S."/>
            <person name="Isbrandt T."/>
            <person name="Kuo A."/>
            <person name="Sato A."/>
            <person name="Lyhne E.K."/>
            <person name="Kogle M.E."/>
            <person name="Wiebenga A."/>
            <person name="Kun R.S."/>
            <person name="Lubbers R.J."/>
            <person name="Makela M.R."/>
            <person name="Barry K."/>
            <person name="Chovatia M."/>
            <person name="Clum A."/>
            <person name="Daum C."/>
            <person name="Haridas S."/>
            <person name="He G."/>
            <person name="LaButti K."/>
            <person name="Lipzen A."/>
            <person name="Mondo S."/>
            <person name="Riley R."/>
            <person name="Salamov A."/>
            <person name="Simmons B.A."/>
            <person name="Magnuson J.K."/>
            <person name="Henrissat B."/>
            <person name="Mortensen U.H."/>
            <person name="Larsen T.O."/>
            <person name="Devries R.P."/>
            <person name="Grigoriev I.V."/>
            <person name="Machida M."/>
            <person name="Baker S.E."/>
            <person name="Andersen M.R."/>
        </authorList>
    </citation>
    <scope>NUCLEOTIDE SEQUENCE [LARGE SCALE GENOMIC DNA]</scope>
    <source>
        <strain evidence="1 2">CBS 763.97</strain>
    </source>
</reference>
<protein>
    <submittedName>
        <fullName evidence="1">Uncharacterized protein</fullName>
    </submittedName>
</protein>
<dbReference type="EMBL" id="ML737637">
    <property type="protein sequence ID" value="KAE8365116.1"/>
    <property type="molecule type" value="Genomic_DNA"/>
</dbReference>
<dbReference type="Proteomes" id="UP000326268">
    <property type="component" value="Unassembled WGS sequence"/>
</dbReference>
<evidence type="ECO:0000313" key="1">
    <source>
        <dbReference type="EMBL" id="KAE8365116.1"/>
    </source>
</evidence>
<accession>A0A5N7A7B9</accession>
<dbReference type="GeneID" id="43648890"/>
<gene>
    <name evidence="1" type="ORF">BDV27DRAFT_107547</name>
</gene>
<name>A0A5N7A7B9_9EURO</name>
<proteinExistence type="predicted"/>
<dbReference type="AlphaFoldDB" id="A0A5N7A7B9"/>
<organism evidence="1 2">
    <name type="scientific">Aspergillus caelatus</name>
    <dbReference type="NCBI Taxonomy" id="61420"/>
    <lineage>
        <taxon>Eukaryota</taxon>
        <taxon>Fungi</taxon>
        <taxon>Dikarya</taxon>
        <taxon>Ascomycota</taxon>
        <taxon>Pezizomycotina</taxon>
        <taxon>Eurotiomycetes</taxon>
        <taxon>Eurotiomycetidae</taxon>
        <taxon>Eurotiales</taxon>
        <taxon>Aspergillaceae</taxon>
        <taxon>Aspergillus</taxon>
        <taxon>Aspergillus subgen. Circumdati</taxon>
    </lineage>
</organism>
<keyword evidence="2" id="KW-1185">Reference proteome</keyword>
<dbReference type="RefSeq" id="XP_031928197.1">
    <property type="nucleotide sequence ID" value="XM_032064444.1"/>
</dbReference>
<sequence length="88" mass="10100">MIFIYIHGGSRGNHGASLNWYKSMFGELLSFYGHRWVDDYFGWFREKTGVTDDLFFSACVQVCVFGYSVGIHYVCAWTLIIPLAVVEC</sequence>
<evidence type="ECO:0000313" key="2">
    <source>
        <dbReference type="Proteomes" id="UP000326268"/>
    </source>
</evidence>